<feature type="region of interest" description="Disordered" evidence="1">
    <location>
        <begin position="138"/>
        <end position="157"/>
    </location>
</feature>
<dbReference type="InParanoid" id="A0A1X2H626"/>
<feature type="region of interest" description="Disordered" evidence="1">
    <location>
        <begin position="99"/>
        <end position="120"/>
    </location>
</feature>
<dbReference type="Proteomes" id="UP000242180">
    <property type="component" value="Unassembled WGS sequence"/>
</dbReference>
<protein>
    <recommendedName>
        <fullName evidence="4">Myb-like domain-containing protein</fullName>
    </recommendedName>
</protein>
<gene>
    <name evidence="2" type="ORF">BCR43DRAFT_495545</name>
</gene>
<evidence type="ECO:0000313" key="2">
    <source>
        <dbReference type="EMBL" id="ORY93914.1"/>
    </source>
</evidence>
<proteinExistence type="predicted"/>
<keyword evidence="3" id="KW-1185">Reference proteome</keyword>
<feature type="compositionally biased region" description="Low complexity" evidence="1">
    <location>
        <begin position="99"/>
        <end position="116"/>
    </location>
</feature>
<name>A0A1X2H626_SYNRA</name>
<evidence type="ECO:0000256" key="1">
    <source>
        <dbReference type="SAM" id="MobiDB-lite"/>
    </source>
</evidence>
<feature type="compositionally biased region" description="Low complexity" evidence="1">
    <location>
        <begin position="140"/>
        <end position="157"/>
    </location>
</feature>
<accession>A0A1X2H626</accession>
<organism evidence="2 3">
    <name type="scientific">Syncephalastrum racemosum</name>
    <name type="common">Filamentous fungus</name>
    <dbReference type="NCBI Taxonomy" id="13706"/>
    <lineage>
        <taxon>Eukaryota</taxon>
        <taxon>Fungi</taxon>
        <taxon>Fungi incertae sedis</taxon>
        <taxon>Mucoromycota</taxon>
        <taxon>Mucoromycotina</taxon>
        <taxon>Mucoromycetes</taxon>
        <taxon>Mucorales</taxon>
        <taxon>Syncephalastraceae</taxon>
        <taxon>Syncephalastrum</taxon>
    </lineage>
</organism>
<reference evidence="2 3" key="1">
    <citation type="submission" date="2016-07" db="EMBL/GenBank/DDBJ databases">
        <title>Pervasive Adenine N6-methylation of Active Genes in Fungi.</title>
        <authorList>
            <consortium name="DOE Joint Genome Institute"/>
            <person name="Mondo S.J."/>
            <person name="Dannebaum R.O."/>
            <person name="Kuo R.C."/>
            <person name="Labutti K."/>
            <person name="Haridas S."/>
            <person name="Kuo A."/>
            <person name="Salamov A."/>
            <person name="Ahrendt S.R."/>
            <person name="Lipzen A."/>
            <person name="Sullivan W."/>
            <person name="Andreopoulos W.B."/>
            <person name="Clum A."/>
            <person name="Lindquist E."/>
            <person name="Daum C."/>
            <person name="Ramamoorthy G.K."/>
            <person name="Gryganskyi A."/>
            <person name="Culley D."/>
            <person name="Magnuson J.K."/>
            <person name="James T.Y."/>
            <person name="O'Malley M.A."/>
            <person name="Stajich J.E."/>
            <person name="Spatafora J.W."/>
            <person name="Visel A."/>
            <person name="Grigoriev I.V."/>
        </authorList>
    </citation>
    <scope>NUCLEOTIDE SEQUENCE [LARGE SCALE GENOMIC DNA]</scope>
    <source>
        <strain evidence="2 3">NRRL 2496</strain>
    </source>
</reference>
<evidence type="ECO:0008006" key="4">
    <source>
        <dbReference type="Google" id="ProtNLM"/>
    </source>
</evidence>
<dbReference type="EMBL" id="MCGN01000008">
    <property type="protein sequence ID" value="ORY93914.1"/>
    <property type="molecule type" value="Genomic_DNA"/>
</dbReference>
<sequence length="239" mass="26599">MKSPMLPFLVSSGQSVSIPPSFLSHTSMTLPPRPRIDESQRWLMLGAHYEGLSDVEIGGIVGLRASTVHHCIQNFKRSRLGTGSRDTRQRRAARMRTLAQLRTSKSSGTSSTSLGSFEASQRHPVTRDIMQHVISTAHQSSNETASNEANSNTTTPATAMEEVHTPYSNMYAETDVAESPWTEEDDRILMLHALTQLGHWDTCETKLESRHSAGACLVRWEHLRDILLDTIDQTGTEAW</sequence>
<evidence type="ECO:0000313" key="3">
    <source>
        <dbReference type="Proteomes" id="UP000242180"/>
    </source>
</evidence>
<dbReference type="AlphaFoldDB" id="A0A1X2H626"/>
<comment type="caution">
    <text evidence="2">The sequence shown here is derived from an EMBL/GenBank/DDBJ whole genome shotgun (WGS) entry which is preliminary data.</text>
</comment>